<dbReference type="EMBL" id="BTSY01000006">
    <property type="protein sequence ID" value="GMT32113.1"/>
    <property type="molecule type" value="Genomic_DNA"/>
</dbReference>
<sequence length="153" mass="16410">PTLNNNLFPGNPNLNPNAPHFVAARAINHPGMGPKLPPSPMQVRPGFNGPMHPMHRPAFFPGRPGVTIPPGTLISIPPGAPVPQGFFPIGHLAPHHRNSVTLPPTYEQILDANDRHKPKTPLENPLVTFFSKLFGKPSGAQSVGNLRGSESSR</sequence>
<name>A0AAV5WPA9_9BILA</name>
<proteinExistence type="predicted"/>
<feature type="non-terminal residue" evidence="1">
    <location>
        <position position="1"/>
    </location>
</feature>
<dbReference type="AlphaFoldDB" id="A0AAV5WPA9"/>
<comment type="caution">
    <text evidence="1">The sequence shown here is derived from an EMBL/GenBank/DDBJ whole genome shotgun (WGS) entry which is preliminary data.</text>
</comment>
<accession>A0AAV5WPA9</accession>
<evidence type="ECO:0000313" key="2">
    <source>
        <dbReference type="Proteomes" id="UP001432322"/>
    </source>
</evidence>
<evidence type="ECO:0000313" key="1">
    <source>
        <dbReference type="EMBL" id="GMT32113.1"/>
    </source>
</evidence>
<reference evidence="1" key="1">
    <citation type="submission" date="2023-10" db="EMBL/GenBank/DDBJ databases">
        <title>Genome assembly of Pristionchus species.</title>
        <authorList>
            <person name="Yoshida K."/>
            <person name="Sommer R.J."/>
        </authorList>
    </citation>
    <scope>NUCLEOTIDE SEQUENCE</scope>
    <source>
        <strain evidence="1">RS5133</strain>
    </source>
</reference>
<dbReference type="Proteomes" id="UP001432322">
    <property type="component" value="Unassembled WGS sequence"/>
</dbReference>
<keyword evidence="2" id="KW-1185">Reference proteome</keyword>
<gene>
    <name evidence="1" type="ORF">PFISCL1PPCAC_23410</name>
</gene>
<protein>
    <submittedName>
        <fullName evidence="1">Uncharacterized protein</fullName>
    </submittedName>
</protein>
<organism evidence="1 2">
    <name type="scientific">Pristionchus fissidentatus</name>
    <dbReference type="NCBI Taxonomy" id="1538716"/>
    <lineage>
        <taxon>Eukaryota</taxon>
        <taxon>Metazoa</taxon>
        <taxon>Ecdysozoa</taxon>
        <taxon>Nematoda</taxon>
        <taxon>Chromadorea</taxon>
        <taxon>Rhabditida</taxon>
        <taxon>Rhabditina</taxon>
        <taxon>Diplogasteromorpha</taxon>
        <taxon>Diplogasteroidea</taxon>
        <taxon>Neodiplogasteridae</taxon>
        <taxon>Pristionchus</taxon>
    </lineage>
</organism>